<reference evidence="1 2" key="1">
    <citation type="submission" date="2017-06" db="EMBL/GenBank/DDBJ databases">
        <authorList>
            <person name="Kim H.J."/>
            <person name="Triplett B.A."/>
        </authorList>
    </citation>
    <scope>NUCLEOTIDE SEQUENCE [LARGE SCALE GENOMIC DNA]</scope>
    <source>
        <strain evidence="1 2">DSM 29150</strain>
    </source>
</reference>
<keyword evidence="2" id="KW-1185">Reference proteome</keyword>
<evidence type="ECO:0000313" key="2">
    <source>
        <dbReference type="Proteomes" id="UP000198384"/>
    </source>
</evidence>
<dbReference type="AlphaFoldDB" id="A0A238VI57"/>
<sequence>MKTMKRIIPKQKMPVFNNSVDYLLNKTKKWMSEIEFIKVEQDFFKELLSEHIVSLCTTHNFQKAKLLLSSINHEKKLGNELLVNIKDHNVNLSLLIENIYLKREDNFRKNHENLKSEVVNYLDNFKYLKEQVFDLVLLIMKIDKQQKLITH</sequence>
<name>A0A238VI57_9FLAO</name>
<accession>A0A238VI57</accession>
<protein>
    <submittedName>
        <fullName evidence="1">Uncharacterized protein</fullName>
    </submittedName>
</protein>
<gene>
    <name evidence="1" type="ORF">SAMN06265371_101483</name>
</gene>
<dbReference type="EMBL" id="FZNT01000001">
    <property type="protein sequence ID" value="SNR34080.1"/>
    <property type="molecule type" value="Genomic_DNA"/>
</dbReference>
<proteinExistence type="predicted"/>
<evidence type="ECO:0000313" key="1">
    <source>
        <dbReference type="EMBL" id="SNR34080.1"/>
    </source>
</evidence>
<organism evidence="1 2">
    <name type="scientific">Lutibacter agarilyticus</name>
    <dbReference type="NCBI Taxonomy" id="1109740"/>
    <lineage>
        <taxon>Bacteria</taxon>
        <taxon>Pseudomonadati</taxon>
        <taxon>Bacteroidota</taxon>
        <taxon>Flavobacteriia</taxon>
        <taxon>Flavobacteriales</taxon>
        <taxon>Flavobacteriaceae</taxon>
        <taxon>Lutibacter</taxon>
    </lineage>
</organism>
<dbReference type="Proteomes" id="UP000198384">
    <property type="component" value="Unassembled WGS sequence"/>
</dbReference>